<evidence type="ECO:0000259" key="9">
    <source>
        <dbReference type="Pfam" id="PF00136"/>
    </source>
</evidence>
<dbReference type="InterPro" id="IPR043502">
    <property type="entry name" value="DNA/RNA_pol_sf"/>
</dbReference>
<evidence type="ECO:0000256" key="8">
    <source>
        <dbReference type="SAM" id="MobiDB-lite"/>
    </source>
</evidence>
<comment type="caution">
    <text evidence="10">The sequence shown here is derived from an EMBL/GenBank/DDBJ whole genome shotgun (WGS) entry which is preliminary data.</text>
</comment>
<keyword evidence="3 7" id="KW-0548">Nucleotidyltransferase</keyword>
<dbReference type="GO" id="GO:0003887">
    <property type="term" value="F:DNA-directed DNA polymerase activity"/>
    <property type="evidence" value="ECO:0007669"/>
    <property type="project" value="UniProtKB-KW"/>
</dbReference>
<reference evidence="10 11" key="1">
    <citation type="submission" date="2015-10" db="EMBL/GenBank/DDBJ databases">
        <title>Genome analyses suggest a sexual origin of heterokaryosis in a supposedly ancient asexual fungus.</title>
        <authorList>
            <person name="Ropars J."/>
            <person name="Sedzielewska K."/>
            <person name="Noel J."/>
            <person name="Charron P."/>
            <person name="Farinelli L."/>
            <person name="Marton T."/>
            <person name="Kruger M."/>
            <person name="Pelin A."/>
            <person name="Brachmann A."/>
            <person name="Corradi N."/>
        </authorList>
    </citation>
    <scope>NUCLEOTIDE SEQUENCE [LARGE SCALE GENOMIC DNA]</scope>
    <source>
        <strain evidence="10 11">A4</strain>
    </source>
</reference>
<dbReference type="InterPro" id="IPR023211">
    <property type="entry name" value="DNA_pol_palm_dom_sf"/>
</dbReference>
<dbReference type="VEuPathDB" id="FungiDB:RhiirA1_399648"/>
<dbReference type="SUPFAM" id="SSF53098">
    <property type="entry name" value="Ribonuclease H-like"/>
    <property type="match status" value="1"/>
</dbReference>
<accession>A0A2I1HGB9</accession>
<gene>
    <name evidence="10" type="ORF">RhiirA4_479362</name>
</gene>
<dbReference type="AlphaFoldDB" id="A0A2I1HGB9"/>
<dbReference type="Gene3D" id="3.30.420.10">
    <property type="entry name" value="Ribonuclease H-like superfamily/Ribonuclease H"/>
    <property type="match status" value="1"/>
</dbReference>
<dbReference type="VEuPathDB" id="FungiDB:RhiirFUN_024431"/>
<dbReference type="Gene3D" id="1.10.132.60">
    <property type="entry name" value="DNA polymerase family B, C-terminal domain"/>
    <property type="match status" value="1"/>
</dbReference>
<comment type="similarity">
    <text evidence="1 7">Belongs to the DNA polymerase type-B family.</text>
</comment>
<dbReference type="PANTHER" id="PTHR10322:SF23">
    <property type="entry name" value="DNA POLYMERASE DELTA CATALYTIC SUBUNIT"/>
    <property type="match status" value="1"/>
</dbReference>
<dbReference type="PROSITE" id="PS00116">
    <property type="entry name" value="DNA_POLYMERASE_B"/>
    <property type="match status" value="1"/>
</dbReference>
<dbReference type="InterPro" id="IPR017964">
    <property type="entry name" value="DNA-dir_DNA_pol_B_CS"/>
</dbReference>
<evidence type="ECO:0000313" key="10">
    <source>
        <dbReference type="EMBL" id="PKY57921.1"/>
    </source>
</evidence>
<keyword evidence="2 7" id="KW-0808">Transferase</keyword>
<dbReference type="EC" id="2.7.7.7" evidence="7"/>
<keyword evidence="4 7" id="KW-0239">DNA-directed DNA polymerase</keyword>
<proteinExistence type="inferred from homology"/>
<feature type="region of interest" description="Disordered" evidence="8">
    <location>
        <begin position="625"/>
        <end position="659"/>
    </location>
</feature>
<dbReference type="InterPro" id="IPR006134">
    <property type="entry name" value="DNA-dir_DNA_pol_B_multi_dom"/>
</dbReference>
<keyword evidence="11" id="KW-1185">Reference proteome</keyword>
<feature type="compositionally biased region" description="Acidic residues" evidence="8">
    <location>
        <begin position="641"/>
        <end position="659"/>
    </location>
</feature>
<evidence type="ECO:0000256" key="1">
    <source>
        <dbReference type="ARBA" id="ARBA00005755"/>
    </source>
</evidence>
<feature type="domain" description="DNA-directed DNA polymerase family B multifunctional" evidence="9">
    <location>
        <begin position="124"/>
        <end position="595"/>
    </location>
</feature>
<dbReference type="Gene3D" id="1.10.287.690">
    <property type="entry name" value="Helix hairpin bin"/>
    <property type="match status" value="1"/>
</dbReference>
<evidence type="ECO:0000256" key="3">
    <source>
        <dbReference type="ARBA" id="ARBA00022695"/>
    </source>
</evidence>
<dbReference type="InterPro" id="IPR012337">
    <property type="entry name" value="RNaseH-like_sf"/>
</dbReference>
<dbReference type="Proteomes" id="UP000234323">
    <property type="component" value="Unassembled WGS sequence"/>
</dbReference>
<dbReference type="PANTHER" id="PTHR10322">
    <property type="entry name" value="DNA POLYMERASE CATALYTIC SUBUNIT"/>
    <property type="match status" value="1"/>
</dbReference>
<evidence type="ECO:0000256" key="2">
    <source>
        <dbReference type="ARBA" id="ARBA00022679"/>
    </source>
</evidence>
<dbReference type="EMBL" id="LLXI01002763">
    <property type="protein sequence ID" value="PKY57921.1"/>
    <property type="molecule type" value="Genomic_DNA"/>
</dbReference>
<keyword evidence="7" id="KW-0235">DNA replication</keyword>
<evidence type="ECO:0000256" key="6">
    <source>
        <dbReference type="ARBA" id="ARBA00049244"/>
    </source>
</evidence>
<dbReference type="VEuPathDB" id="FungiDB:FUN_009152"/>
<name>A0A2I1HGB9_9GLOM</name>
<dbReference type="InterPro" id="IPR042087">
    <property type="entry name" value="DNA_pol_B_thumb"/>
</dbReference>
<evidence type="ECO:0000256" key="4">
    <source>
        <dbReference type="ARBA" id="ARBA00022932"/>
    </source>
</evidence>
<organism evidence="10 11">
    <name type="scientific">Rhizophagus irregularis</name>
    <dbReference type="NCBI Taxonomy" id="588596"/>
    <lineage>
        <taxon>Eukaryota</taxon>
        <taxon>Fungi</taxon>
        <taxon>Fungi incertae sedis</taxon>
        <taxon>Mucoromycota</taxon>
        <taxon>Glomeromycotina</taxon>
        <taxon>Glomeromycetes</taxon>
        <taxon>Glomerales</taxon>
        <taxon>Glomeraceae</taxon>
        <taxon>Rhizophagus</taxon>
    </lineage>
</organism>
<sequence length="841" mass="96559">MPFHSKHLNTPGCVAIDVRPCFMKLYSKAEKSSLAFYLNECGLESKMVMPFHRMFKYYGRALRETNATTAEQMHEVAKYCIIDALSCQRLMVKRNVINEYREVANIAFISLSDAHYFAIGMKVSNLLSASAWREGVLTSTISERTETESFPGAYVFPPIKGLENRRPVTGLDFGSLYLSLIMTYNLSPDKIILSRKHAEFLRDSGKTLHEINFKFNGIDVLAWSIRHNNIPEEKEKKEVMELVIGLMDKDLSLPEAIEHVLAKAEEKNHASLNKNLYHFINKEKHEFMAEYDSVCFEYSCLDAGQNAIKVYMNSFYGTAGDSKSPFFLRALAGGVTSTGRRNIKLVADFVKSRGFQIKYGDTDSLYLVCPEECFQKCDELYDYEKLRDDVNDFLKADNGSPYLKMAYEEVLFPVVFTGKKKYYGIPHESKPNFNKKPFIRGVEIVKRGHSTLFRKIGKHIMDESMRLENSRTMHQIIKDVLRGSVKDISQTDLNDLIKTAVWKPDKDNKSVQRFMSRMLDRHTREEADAKQLIKKGLTPEPYLYEIPEPGERFEFVVVENDLSQKVGDKMEYPEVARQLGKKIDISYYLNSVVSLCAHFINYEDIYQPSPEAVLEALKKLKDANKAKHNGVSGDDKADAGVADEDDLDEKDEDEIDEDEVSKIRDALAQKLAEKWVKGYIKELHTGPKKNHAIISHLWKEANTYAKNLFNSTYADKIVKYSGNDVYWSSYLNALDKQEESIRLKLTTLLAEISKIDVGCRDKMYKLVTKPGKRKPKAMTLEKYILAYIQENECALLADLRSIWYKMVGLETTRYRMLSKLQDDKKDNSSEADIDDIIELYC</sequence>
<dbReference type="Pfam" id="PF00136">
    <property type="entry name" value="DNA_pol_B"/>
    <property type="match status" value="1"/>
</dbReference>
<evidence type="ECO:0000256" key="5">
    <source>
        <dbReference type="ARBA" id="ARBA00023125"/>
    </source>
</evidence>
<evidence type="ECO:0000256" key="7">
    <source>
        <dbReference type="RuleBase" id="RU000442"/>
    </source>
</evidence>
<dbReference type="InterPro" id="IPR050240">
    <property type="entry name" value="DNA_pol_type-B"/>
</dbReference>
<comment type="catalytic activity">
    <reaction evidence="6 7">
        <text>DNA(n) + a 2'-deoxyribonucleoside 5'-triphosphate = DNA(n+1) + diphosphate</text>
        <dbReference type="Rhea" id="RHEA:22508"/>
        <dbReference type="Rhea" id="RHEA-COMP:17339"/>
        <dbReference type="Rhea" id="RHEA-COMP:17340"/>
        <dbReference type="ChEBI" id="CHEBI:33019"/>
        <dbReference type="ChEBI" id="CHEBI:61560"/>
        <dbReference type="ChEBI" id="CHEBI:173112"/>
        <dbReference type="EC" id="2.7.7.7"/>
    </reaction>
</comment>
<dbReference type="PRINTS" id="PR00106">
    <property type="entry name" value="DNAPOLB"/>
</dbReference>
<dbReference type="InterPro" id="IPR036397">
    <property type="entry name" value="RNaseH_sf"/>
</dbReference>
<dbReference type="GO" id="GO:0003677">
    <property type="term" value="F:DNA binding"/>
    <property type="evidence" value="ECO:0007669"/>
    <property type="project" value="UniProtKB-KW"/>
</dbReference>
<dbReference type="GO" id="GO:0006261">
    <property type="term" value="P:DNA-templated DNA replication"/>
    <property type="evidence" value="ECO:0007669"/>
    <property type="project" value="TreeGrafter"/>
</dbReference>
<dbReference type="SMART" id="SM00486">
    <property type="entry name" value="POLBc"/>
    <property type="match status" value="1"/>
</dbReference>
<dbReference type="GO" id="GO:0000166">
    <property type="term" value="F:nucleotide binding"/>
    <property type="evidence" value="ECO:0007669"/>
    <property type="project" value="InterPro"/>
</dbReference>
<dbReference type="InterPro" id="IPR006172">
    <property type="entry name" value="DNA-dir_DNA_pol_B"/>
</dbReference>
<dbReference type="Gene3D" id="3.90.1600.10">
    <property type="entry name" value="Palm domain of DNA polymerase"/>
    <property type="match status" value="1"/>
</dbReference>
<evidence type="ECO:0000313" key="11">
    <source>
        <dbReference type="Proteomes" id="UP000234323"/>
    </source>
</evidence>
<keyword evidence="5 7" id="KW-0238">DNA-binding</keyword>
<dbReference type="SUPFAM" id="SSF56672">
    <property type="entry name" value="DNA/RNA polymerases"/>
    <property type="match status" value="1"/>
</dbReference>
<protein>
    <recommendedName>
        <fullName evidence="7">DNA polymerase</fullName>
        <ecNumber evidence="7">2.7.7.7</ecNumber>
    </recommendedName>
</protein>